<name>A0A7W3M0K4_ACTNM</name>
<dbReference type="PANTHER" id="PTHR13789">
    <property type="entry name" value="MONOOXYGENASE"/>
    <property type="match status" value="1"/>
</dbReference>
<dbReference type="Gene3D" id="3.50.50.60">
    <property type="entry name" value="FAD/NAD(P)-binding domain"/>
    <property type="match status" value="1"/>
</dbReference>
<dbReference type="RefSeq" id="WP_182849454.1">
    <property type="nucleotide sequence ID" value="NZ_JACJIA010000027.1"/>
</dbReference>
<keyword evidence="5" id="KW-1185">Reference proteome</keyword>
<evidence type="ECO:0000259" key="3">
    <source>
        <dbReference type="Pfam" id="PF01494"/>
    </source>
</evidence>
<comment type="caution">
    <text evidence="4">The sequence shown here is derived from an EMBL/GenBank/DDBJ whole genome shotgun (WGS) entry which is preliminary data.</text>
</comment>
<dbReference type="GO" id="GO:0004497">
    <property type="term" value="F:monooxygenase activity"/>
    <property type="evidence" value="ECO:0007669"/>
    <property type="project" value="UniProtKB-KW"/>
</dbReference>
<feature type="domain" description="FAD-binding" evidence="3">
    <location>
        <begin position="261"/>
        <end position="326"/>
    </location>
</feature>
<accession>A0A7W3M0K4</accession>
<dbReference type="GO" id="GO:0071949">
    <property type="term" value="F:FAD binding"/>
    <property type="evidence" value="ECO:0007669"/>
    <property type="project" value="InterPro"/>
</dbReference>
<dbReference type="InterPro" id="IPR002938">
    <property type="entry name" value="FAD-bd"/>
</dbReference>
<dbReference type="PRINTS" id="PR00420">
    <property type="entry name" value="RNGMNOXGNASE"/>
</dbReference>
<dbReference type="PANTHER" id="PTHR13789:SF309">
    <property type="entry name" value="PUTATIVE (AFU_ORTHOLOGUE AFUA_6G14510)-RELATED"/>
    <property type="match status" value="1"/>
</dbReference>
<organism evidence="4 5">
    <name type="scientific">Actinomadura namibiensis</name>
    <dbReference type="NCBI Taxonomy" id="182080"/>
    <lineage>
        <taxon>Bacteria</taxon>
        <taxon>Bacillati</taxon>
        <taxon>Actinomycetota</taxon>
        <taxon>Actinomycetes</taxon>
        <taxon>Streptosporangiales</taxon>
        <taxon>Thermomonosporaceae</taxon>
        <taxon>Actinomadura</taxon>
    </lineage>
</organism>
<dbReference type="Pfam" id="PF01494">
    <property type="entry name" value="FAD_binding_3"/>
    <property type="match status" value="2"/>
</dbReference>
<gene>
    <name evidence="4" type="ORF">HNR61_009349</name>
</gene>
<protein>
    <submittedName>
        <fullName evidence="4">2-polyprenyl-6-methoxyphenol hydroxylase-like FAD-dependent oxidoreductase</fullName>
    </submittedName>
</protein>
<dbReference type="AlphaFoldDB" id="A0A7W3M0K4"/>
<dbReference type="EMBL" id="JACJIA010000027">
    <property type="protein sequence ID" value="MBA8957654.1"/>
    <property type="molecule type" value="Genomic_DNA"/>
</dbReference>
<dbReference type="Proteomes" id="UP000572680">
    <property type="component" value="Unassembled WGS sequence"/>
</dbReference>
<dbReference type="InterPro" id="IPR050493">
    <property type="entry name" value="FAD-dep_Monooxygenase_BioMet"/>
</dbReference>
<dbReference type="SUPFAM" id="SSF51905">
    <property type="entry name" value="FAD/NAD(P)-binding domain"/>
    <property type="match status" value="1"/>
</dbReference>
<reference evidence="4 5" key="1">
    <citation type="submission" date="2020-08" db="EMBL/GenBank/DDBJ databases">
        <title>Genomic Encyclopedia of Type Strains, Phase IV (KMG-IV): sequencing the most valuable type-strain genomes for metagenomic binning, comparative biology and taxonomic classification.</title>
        <authorList>
            <person name="Goeker M."/>
        </authorList>
    </citation>
    <scope>NUCLEOTIDE SEQUENCE [LARGE SCALE GENOMIC DNA]</scope>
    <source>
        <strain evidence="4 5">DSM 44197</strain>
    </source>
</reference>
<feature type="domain" description="FAD-binding" evidence="3">
    <location>
        <begin position="2"/>
        <end position="158"/>
    </location>
</feature>
<evidence type="ECO:0000256" key="1">
    <source>
        <dbReference type="ARBA" id="ARBA00023002"/>
    </source>
</evidence>
<keyword evidence="2" id="KW-0503">Monooxygenase</keyword>
<evidence type="ECO:0000256" key="2">
    <source>
        <dbReference type="ARBA" id="ARBA00023033"/>
    </source>
</evidence>
<keyword evidence="1" id="KW-0560">Oxidoreductase</keyword>
<evidence type="ECO:0000313" key="5">
    <source>
        <dbReference type="Proteomes" id="UP000572680"/>
    </source>
</evidence>
<sequence length="381" mass="39783">MDAIVIGGGIGGLAAALALHRGGHRVRVLERAPAFTEVGAGLALQPNALRALDALGLGDTVRARAAAGPPAGIRRPDGAWLVRNDVAALERRFGRWAALPRAALLSLLLDALPADAPRPGVHVHEVRPDGTVTHGAGTETADLVVGADGLNSAVRRSLWPDAPPPRYAGYTTWRAIVPGVPVGETVETWGRGERFGYARLADGRAYCYAMVTAPRHTVTGIEGLRRRFAGWHDPIPALLAAATDDGLLQHDTYELPDLPAFTAGRVALIGDAAHAMTPNLGQGACQALEDAVVLGRALGPGAAVPEALRAYDRERRPRAQGVARRSRRLGAMAQRSAFPLVGARNAAMRAMPAGLYARSLEPVLGWGGRAGRGTGALGSGE</sequence>
<proteinExistence type="predicted"/>
<dbReference type="InterPro" id="IPR036188">
    <property type="entry name" value="FAD/NAD-bd_sf"/>
</dbReference>
<evidence type="ECO:0000313" key="4">
    <source>
        <dbReference type="EMBL" id="MBA8957654.1"/>
    </source>
</evidence>